<feature type="compositionally biased region" description="Basic and acidic residues" evidence="2">
    <location>
        <begin position="31"/>
        <end position="40"/>
    </location>
</feature>
<sequence length="245" mass="27719">MAECGLNSQAKANECARLAQRQPLQNQPPPRPEKKVEESKIDPDIFTDRVEIKGFDEEGGVLDPASLPYATSVVYVTQSVRAPKLGLALQDKVEKWKEAYKKACQQLRGSPNLMISLYHAAKVAYYGSRLFMEGGFSFPELQDLRREALSELYGQNKQLSAENERNYVLVRIMGGKKKKGELRVIAEIRNQLTLQAKRLGKPYSELDIHEMQLEQANAILAKFKEEIVNLKTQKELLEAYAYGKA</sequence>
<organism evidence="3 4">
    <name type="scientific">candidate division WOR-1 bacterium DG_54_3</name>
    <dbReference type="NCBI Taxonomy" id="1703775"/>
    <lineage>
        <taxon>Bacteria</taxon>
        <taxon>Bacillati</taxon>
        <taxon>Saganbacteria</taxon>
    </lineage>
</organism>
<evidence type="ECO:0000313" key="4">
    <source>
        <dbReference type="Proteomes" id="UP000051861"/>
    </source>
</evidence>
<feature type="compositionally biased region" description="Low complexity" evidence="2">
    <location>
        <begin position="16"/>
        <end position="25"/>
    </location>
</feature>
<evidence type="ECO:0000313" key="3">
    <source>
        <dbReference type="EMBL" id="KPJ69173.1"/>
    </source>
</evidence>
<feature type="region of interest" description="Disordered" evidence="2">
    <location>
        <begin position="15"/>
        <end position="40"/>
    </location>
</feature>
<accession>A0A0S7Y358</accession>
<reference evidence="3 4" key="1">
    <citation type="journal article" date="2015" name="Microbiome">
        <title>Genomic resolution of linkages in carbon, nitrogen, and sulfur cycling among widespread estuary sediment bacteria.</title>
        <authorList>
            <person name="Baker B.J."/>
            <person name="Lazar C.S."/>
            <person name="Teske A.P."/>
            <person name="Dick G.J."/>
        </authorList>
    </citation>
    <scope>NUCLEOTIDE SEQUENCE [LARGE SCALE GENOMIC DNA]</scope>
    <source>
        <strain evidence="3">DG_54_3</strain>
    </source>
</reference>
<evidence type="ECO:0000256" key="2">
    <source>
        <dbReference type="SAM" id="MobiDB-lite"/>
    </source>
</evidence>
<keyword evidence="1" id="KW-0175">Coiled coil</keyword>
<proteinExistence type="predicted"/>
<evidence type="ECO:0000256" key="1">
    <source>
        <dbReference type="SAM" id="Coils"/>
    </source>
</evidence>
<dbReference type="AlphaFoldDB" id="A0A0S7Y358"/>
<comment type="caution">
    <text evidence="3">The sequence shown here is derived from an EMBL/GenBank/DDBJ whole genome shotgun (WGS) entry which is preliminary data.</text>
</comment>
<dbReference type="Proteomes" id="UP000051861">
    <property type="component" value="Unassembled WGS sequence"/>
</dbReference>
<protein>
    <submittedName>
        <fullName evidence="3">Uncharacterized protein</fullName>
    </submittedName>
</protein>
<dbReference type="EMBL" id="LIZX01000030">
    <property type="protein sequence ID" value="KPJ69173.1"/>
    <property type="molecule type" value="Genomic_DNA"/>
</dbReference>
<gene>
    <name evidence="3" type="ORF">AMJ44_04420</name>
</gene>
<name>A0A0S7Y358_UNCSA</name>
<feature type="coiled-coil region" evidence="1">
    <location>
        <begin position="206"/>
        <end position="240"/>
    </location>
</feature>